<comment type="subcellular location">
    <subcellularLocation>
        <location evidence="1">Cell membrane</location>
        <topology evidence="1">Multi-pass membrane protein</topology>
    </subcellularLocation>
</comment>
<keyword evidence="10" id="KW-1185">Reference proteome</keyword>
<feature type="transmembrane region" description="Helical" evidence="8">
    <location>
        <begin position="12"/>
        <end position="31"/>
    </location>
</feature>
<dbReference type="PANTHER" id="PTHR33908:SF11">
    <property type="entry name" value="MEMBRANE PROTEIN"/>
    <property type="match status" value="1"/>
</dbReference>
<evidence type="ECO:0000256" key="2">
    <source>
        <dbReference type="ARBA" id="ARBA00022475"/>
    </source>
</evidence>
<keyword evidence="4" id="KW-0808">Transferase</keyword>
<evidence type="ECO:0000256" key="1">
    <source>
        <dbReference type="ARBA" id="ARBA00004651"/>
    </source>
</evidence>
<dbReference type="PANTHER" id="PTHR33908">
    <property type="entry name" value="MANNOSYLTRANSFERASE YKCB-RELATED"/>
    <property type="match status" value="1"/>
</dbReference>
<sequence>MPQQITKKEKGSMRFIYLAVLVVSFLAAYVYTFDSKLAMLGDNASYYILGKALSEGEGYTDINRIDHKSNNHYPPGYPAIISVVLLFGKSIISVKILNGIFLITGLWLLFELVNKITENEPFAFVVAFLALINSHMLWYSSIMMSEIPFFCFSILSIWAFVKADHEKLSWKDPYLIISIIAMIISYYIRSLGVALLGGYVLYFILQKRWKPGLAFFIAFVAGALPWFIRSQKLGGGSYMKHLAMINPYQPELGAADFGDFVDRFINNFSRYITFEIPSAIFPVKQPEYGTAYSAGDWLLGLFIVILFFYGIFSLPKYRWLIIGYILGTLAILMIWPDVWIGVRFIVPVVPVFILGFLYGLYNGVLQLRKLLSFNKAVSPYWLLLLAVLYVKPVNAIHDQAKIPYSPGWRNYFEIAKWVDRNLEEDVVVSCGKPSLFYLYADTYTRRYKFAQDPKELIEDLEKHKIDYVVIDQVYGNTLRYLLPAVRQYPERFEQVYHLRNPDTFLLKFKR</sequence>
<name>A0ABW9RYD5_9BACT</name>
<dbReference type="EMBL" id="SMLW01000672">
    <property type="protein sequence ID" value="MTI28795.1"/>
    <property type="molecule type" value="Genomic_DNA"/>
</dbReference>
<evidence type="ECO:0000256" key="3">
    <source>
        <dbReference type="ARBA" id="ARBA00022676"/>
    </source>
</evidence>
<feature type="transmembrane region" description="Helical" evidence="8">
    <location>
        <begin position="294"/>
        <end position="311"/>
    </location>
</feature>
<comment type="caution">
    <text evidence="9">The sequence shown here is derived from an EMBL/GenBank/DDBJ whole genome shotgun (WGS) entry which is preliminary data.</text>
</comment>
<keyword evidence="7 8" id="KW-0472">Membrane</keyword>
<evidence type="ECO:0008006" key="11">
    <source>
        <dbReference type="Google" id="ProtNLM"/>
    </source>
</evidence>
<feature type="transmembrane region" description="Helical" evidence="8">
    <location>
        <begin position="342"/>
        <end position="361"/>
    </location>
</feature>
<keyword evidence="5 8" id="KW-0812">Transmembrane</keyword>
<organism evidence="9 10">
    <name type="scientific">Fulvivirga kasyanovii</name>
    <dbReference type="NCBI Taxonomy" id="396812"/>
    <lineage>
        <taxon>Bacteria</taxon>
        <taxon>Pseudomonadati</taxon>
        <taxon>Bacteroidota</taxon>
        <taxon>Cytophagia</taxon>
        <taxon>Cytophagales</taxon>
        <taxon>Fulvivirgaceae</taxon>
        <taxon>Fulvivirga</taxon>
    </lineage>
</organism>
<feature type="transmembrane region" description="Helical" evidence="8">
    <location>
        <begin position="175"/>
        <end position="205"/>
    </location>
</feature>
<evidence type="ECO:0000256" key="4">
    <source>
        <dbReference type="ARBA" id="ARBA00022679"/>
    </source>
</evidence>
<evidence type="ECO:0000256" key="5">
    <source>
        <dbReference type="ARBA" id="ARBA00022692"/>
    </source>
</evidence>
<keyword evidence="6 8" id="KW-1133">Transmembrane helix</keyword>
<gene>
    <name evidence="9" type="ORF">E1163_27800</name>
</gene>
<evidence type="ECO:0000313" key="10">
    <source>
        <dbReference type="Proteomes" id="UP000798808"/>
    </source>
</evidence>
<protein>
    <recommendedName>
        <fullName evidence="11">Glycosyltransferase RgtA/B/C/D-like domain-containing protein</fullName>
    </recommendedName>
</protein>
<feature type="transmembrane region" description="Helical" evidence="8">
    <location>
        <begin position="317"/>
        <end position="335"/>
    </location>
</feature>
<feature type="transmembrane region" description="Helical" evidence="8">
    <location>
        <begin position="147"/>
        <end position="163"/>
    </location>
</feature>
<reference evidence="9 10" key="1">
    <citation type="submission" date="2019-02" db="EMBL/GenBank/DDBJ databases">
        <authorList>
            <person name="Goldberg S.R."/>
            <person name="Haltli B.A."/>
            <person name="Correa H."/>
            <person name="Russell K.G."/>
        </authorList>
    </citation>
    <scope>NUCLEOTIDE SEQUENCE [LARGE SCALE GENOMIC DNA]</scope>
    <source>
        <strain evidence="9 10">JCM 16186</strain>
    </source>
</reference>
<keyword evidence="3" id="KW-0328">Glycosyltransferase</keyword>
<keyword evidence="2" id="KW-1003">Cell membrane</keyword>
<accession>A0ABW9RYD5</accession>
<evidence type="ECO:0000256" key="8">
    <source>
        <dbReference type="SAM" id="Phobius"/>
    </source>
</evidence>
<dbReference type="InterPro" id="IPR050297">
    <property type="entry name" value="LipidA_mod_glycosyltrf_83"/>
</dbReference>
<evidence type="ECO:0000313" key="9">
    <source>
        <dbReference type="EMBL" id="MTI28795.1"/>
    </source>
</evidence>
<evidence type="ECO:0000256" key="6">
    <source>
        <dbReference type="ARBA" id="ARBA00022989"/>
    </source>
</evidence>
<evidence type="ECO:0000256" key="7">
    <source>
        <dbReference type="ARBA" id="ARBA00023136"/>
    </source>
</evidence>
<feature type="transmembrane region" description="Helical" evidence="8">
    <location>
        <begin position="79"/>
        <end position="110"/>
    </location>
</feature>
<feature type="transmembrane region" description="Helical" evidence="8">
    <location>
        <begin position="211"/>
        <end position="228"/>
    </location>
</feature>
<dbReference type="Proteomes" id="UP000798808">
    <property type="component" value="Unassembled WGS sequence"/>
</dbReference>
<proteinExistence type="predicted"/>